<organism evidence="9 10">
    <name type="scientific">Vagococcus humatus</name>
    <dbReference type="NCBI Taxonomy" id="1889241"/>
    <lineage>
        <taxon>Bacteria</taxon>
        <taxon>Bacillati</taxon>
        <taxon>Bacillota</taxon>
        <taxon>Bacilli</taxon>
        <taxon>Lactobacillales</taxon>
        <taxon>Enterococcaceae</taxon>
        <taxon>Vagococcus</taxon>
    </lineage>
</organism>
<keyword evidence="4" id="KW-0564">Palmitate</keyword>
<proteinExistence type="inferred from homology"/>
<dbReference type="PANTHER" id="PTHR30429">
    <property type="entry name" value="D-METHIONINE-BINDING LIPOPROTEIN METQ"/>
    <property type="match status" value="1"/>
</dbReference>
<accession>A0A3R9YDM2</accession>
<keyword evidence="10" id="KW-1185">Reference proteome</keyword>
<evidence type="ECO:0000256" key="2">
    <source>
        <dbReference type="ARBA" id="ARBA00022729"/>
    </source>
</evidence>
<dbReference type="OrthoDB" id="9812878at2"/>
<dbReference type="PANTHER" id="PTHR30429:SF0">
    <property type="entry name" value="METHIONINE-BINDING LIPOPROTEIN METQ"/>
    <property type="match status" value="1"/>
</dbReference>
<dbReference type="Pfam" id="PF03180">
    <property type="entry name" value="Lipoprotein_9"/>
    <property type="match status" value="1"/>
</dbReference>
<feature type="signal peptide" evidence="8">
    <location>
        <begin position="1"/>
        <end position="22"/>
    </location>
</feature>
<dbReference type="PROSITE" id="PS51257">
    <property type="entry name" value="PROKAR_LIPOPROTEIN"/>
    <property type="match status" value="1"/>
</dbReference>
<keyword evidence="5 6" id="KW-0449">Lipoprotein</keyword>
<dbReference type="Gene3D" id="3.40.190.10">
    <property type="entry name" value="Periplasmic binding protein-like II"/>
    <property type="match status" value="2"/>
</dbReference>
<reference evidence="9 10" key="1">
    <citation type="submission" date="2018-03" db="EMBL/GenBank/DDBJ databases">
        <authorList>
            <person name="Gulvik C.A."/>
        </authorList>
    </citation>
    <scope>NUCLEOTIDE SEQUENCE [LARGE SCALE GENOMIC DNA]</scope>
    <source>
        <strain evidence="9 10">JCM 31581</strain>
    </source>
</reference>
<sequence>MKRKVFGIILCTLLGVSLVACGAQKESKESTEGKSKLTELKIGASPTPHAEILEHVKPELEKEGIKLDIVPFEDYIMPNKALAENEIDANYFQHIPFFDKSVKENDYDFANAGGVHIELMALYSKRLKNIADLKKGGTVLTSNSEADWGRILTILTDAKLIKLKDGVDPLTATFEDVVSNPKQLKFKHDVNPELLTTAYNNDEADLIAINANFVTDLGLSPVEDGLLVEKNNSPYANIVAVRSEDKNKAEIKKLMEVLHSKETQDWISKKWQGRITPVSK</sequence>
<dbReference type="EMBL" id="PXZH01000005">
    <property type="protein sequence ID" value="RST88821.1"/>
    <property type="molecule type" value="Genomic_DNA"/>
</dbReference>
<keyword evidence="2 8" id="KW-0732">Signal</keyword>
<dbReference type="AlphaFoldDB" id="A0A3R9YDM2"/>
<comment type="caution">
    <text evidence="9">The sequence shown here is derived from an EMBL/GenBank/DDBJ whole genome shotgun (WGS) entry which is preliminary data.</text>
</comment>
<dbReference type="SUPFAM" id="SSF53850">
    <property type="entry name" value="Periplasmic binding protein-like II"/>
    <property type="match status" value="1"/>
</dbReference>
<comment type="similarity">
    <text evidence="6">Belongs to the nlpA lipoprotein family.</text>
</comment>
<evidence type="ECO:0000256" key="4">
    <source>
        <dbReference type="ARBA" id="ARBA00023139"/>
    </source>
</evidence>
<protein>
    <recommendedName>
        <fullName evidence="6">Lipoprotein</fullName>
    </recommendedName>
</protein>
<feature type="chain" id="PRO_5039665078" description="Lipoprotein" evidence="8">
    <location>
        <begin position="23"/>
        <end position="280"/>
    </location>
</feature>
<dbReference type="InterPro" id="IPR004872">
    <property type="entry name" value="Lipoprotein_NlpA"/>
</dbReference>
<evidence type="ECO:0000256" key="6">
    <source>
        <dbReference type="PIRNR" id="PIRNR002854"/>
    </source>
</evidence>
<dbReference type="PIRSF" id="PIRSF002854">
    <property type="entry name" value="MetQ"/>
    <property type="match status" value="1"/>
</dbReference>
<evidence type="ECO:0000313" key="10">
    <source>
        <dbReference type="Proteomes" id="UP000277864"/>
    </source>
</evidence>
<evidence type="ECO:0000313" key="9">
    <source>
        <dbReference type="EMBL" id="RST88821.1"/>
    </source>
</evidence>
<dbReference type="Proteomes" id="UP000277864">
    <property type="component" value="Unassembled WGS sequence"/>
</dbReference>
<comment type="subcellular location">
    <subcellularLocation>
        <location evidence="1">Membrane</location>
        <topology evidence="1">Lipid-anchor</topology>
    </subcellularLocation>
</comment>
<evidence type="ECO:0000256" key="5">
    <source>
        <dbReference type="ARBA" id="ARBA00023288"/>
    </source>
</evidence>
<dbReference type="RefSeq" id="WP_125943699.1">
    <property type="nucleotide sequence ID" value="NZ_PXZH01000005.1"/>
</dbReference>
<keyword evidence="3" id="KW-0472">Membrane</keyword>
<name>A0A3R9YDM2_9ENTE</name>
<evidence type="ECO:0000256" key="3">
    <source>
        <dbReference type="ARBA" id="ARBA00023136"/>
    </source>
</evidence>
<evidence type="ECO:0000256" key="7">
    <source>
        <dbReference type="PIRSR" id="PIRSR002854-1"/>
    </source>
</evidence>
<dbReference type="GO" id="GO:0016020">
    <property type="term" value="C:membrane"/>
    <property type="evidence" value="ECO:0007669"/>
    <property type="project" value="UniProtKB-SubCell"/>
</dbReference>
<feature type="lipid moiety-binding region" description="S-diacylglycerol cysteine" evidence="7">
    <location>
        <position position="21"/>
    </location>
</feature>
<evidence type="ECO:0000256" key="1">
    <source>
        <dbReference type="ARBA" id="ARBA00004635"/>
    </source>
</evidence>
<gene>
    <name evidence="9" type="ORF">C7P63_08335</name>
</gene>
<evidence type="ECO:0000256" key="8">
    <source>
        <dbReference type="SAM" id="SignalP"/>
    </source>
</evidence>